<keyword evidence="5" id="KW-1185">Reference proteome</keyword>
<name>A0A0D6L3Q9_9BILA</name>
<reference evidence="4 5" key="1">
    <citation type="submission" date="2013-05" db="EMBL/GenBank/DDBJ databases">
        <title>Draft genome of the parasitic nematode Anyclostoma ceylanicum.</title>
        <authorList>
            <person name="Mitreva M."/>
        </authorList>
    </citation>
    <scope>NUCLEOTIDE SEQUENCE [LARGE SCALE GENOMIC DNA]</scope>
</reference>
<comment type="cofactor">
    <cofactor evidence="1">
        <name>a divalent metal cation</name>
        <dbReference type="ChEBI" id="CHEBI:60240"/>
    </cofactor>
</comment>
<dbReference type="GO" id="GO:0046872">
    <property type="term" value="F:metal ion binding"/>
    <property type="evidence" value="ECO:0007669"/>
    <property type="project" value="UniProtKB-KW"/>
</dbReference>
<dbReference type="EMBL" id="KE128927">
    <property type="protein sequence ID" value="EPB65354.1"/>
    <property type="molecule type" value="Genomic_DNA"/>
</dbReference>
<sequence length="212" mass="24465">MFDLGAKGKSSDAGIYQESPMRTFIENHLTDFPSPASLEGFGVVSYHILADQGFAQAVHMQRPFNRLQAESDSGIAHFNKCFSSARRVVESLFGILASRFRLFLRPIHATQEHAKMLILTAMILHNMLAKSVPARAMRCRYLQSHDEGEEEREPPQQQEDVQNLRAKRERELLVQYFCWRDNVIRREFQDADGTMYGNERVEEVMLELTDVR</sequence>
<evidence type="ECO:0000256" key="1">
    <source>
        <dbReference type="ARBA" id="ARBA00001968"/>
    </source>
</evidence>
<proteinExistence type="predicted"/>
<evidence type="ECO:0000313" key="4">
    <source>
        <dbReference type="EMBL" id="EPB65354.1"/>
    </source>
</evidence>
<protein>
    <recommendedName>
        <fullName evidence="3">DDE Tnp4 domain-containing protein</fullName>
    </recommendedName>
</protein>
<organism evidence="4 5">
    <name type="scientific">Ancylostoma ceylanicum</name>
    <dbReference type="NCBI Taxonomy" id="53326"/>
    <lineage>
        <taxon>Eukaryota</taxon>
        <taxon>Metazoa</taxon>
        <taxon>Ecdysozoa</taxon>
        <taxon>Nematoda</taxon>
        <taxon>Chromadorea</taxon>
        <taxon>Rhabditida</taxon>
        <taxon>Rhabditina</taxon>
        <taxon>Rhabditomorpha</taxon>
        <taxon>Strongyloidea</taxon>
        <taxon>Ancylostomatidae</taxon>
        <taxon>Ancylostomatinae</taxon>
        <taxon>Ancylostoma</taxon>
    </lineage>
</organism>
<feature type="domain" description="DDE Tnp4" evidence="3">
    <location>
        <begin position="5"/>
        <end position="126"/>
    </location>
</feature>
<evidence type="ECO:0000313" key="5">
    <source>
        <dbReference type="Proteomes" id="UP000054495"/>
    </source>
</evidence>
<dbReference type="AlphaFoldDB" id="A0A0D6L3Q9"/>
<dbReference type="Pfam" id="PF13359">
    <property type="entry name" value="DDE_Tnp_4"/>
    <property type="match status" value="1"/>
</dbReference>
<keyword evidence="2" id="KW-0479">Metal-binding</keyword>
<dbReference type="InterPro" id="IPR027806">
    <property type="entry name" value="HARBI1_dom"/>
</dbReference>
<evidence type="ECO:0000259" key="3">
    <source>
        <dbReference type="Pfam" id="PF13359"/>
    </source>
</evidence>
<accession>A0A0D6L3Q9</accession>
<gene>
    <name evidence="4" type="ORF">ANCCEY_15583</name>
</gene>
<evidence type="ECO:0000256" key="2">
    <source>
        <dbReference type="ARBA" id="ARBA00022723"/>
    </source>
</evidence>
<dbReference type="Proteomes" id="UP000054495">
    <property type="component" value="Unassembled WGS sequence"/>
</dbReference>